<dbReference type="SMART" id="SM00355">
    <property type="entry name" value="ZnF_C2H2"/>
    <property type="match status" value="2"/>
</dbReference>
<proteinExistence type="inferred from homology"/>
<dbReference type="PROSITE" id="PS00028">
    <property type="entry name" value="ZINC_FINGER_C2H2_1"/>
    <property type="match status" value="2"/>
</dbReference>
<dbReference type="FunFam" id="3.30.160.60:FF:001370">
    <property type="entry name" value="Zinc finger protein"/>
    <property type="match status" value="1"/>
</dbReference>
<name>A0A8C4QUC2_EPTBU</name>
<sequence>MAADFAATCVNAKELQTETERSLESKKVEKIEDSNMHKIATSAVSIDSHSIQHASFTTRCQTEPTERFPGLNCSGGASWDNPGTRRPEITSEMYRQEASYCKQDPGPLSRPEDFWPTPPMFVAPPDSGSTTVRVDWHLSAVADTTRKAGASSSGGRKVGWGCYSEERRFRCEECGMRFGQSHKLVRHMRRHTGERPFSCESCGKRFSRSCNLARHRRTHARTLGLP</sequence>
<evidence type="ECO:0000256" key="3">
    <source>
        <dbReference type="ARBA" id="ARBA00022723"/>
    </source>
</evidence>
<feature type="domain" description="C2H2-type" evidence="12">
    <location>
        <begin position="169"/>
        <end position="196"/>
    </location>
</feature>
<dbReference type="Gene3D" id="3.30.160.60">
    <property type="entry name" value="Classic Zinc Finger"/>
    <property type="match status" value="2"/>
</dbReference>
<accession>A0A8C4QUC2</accession>
<evidence type="ECO:0000256" key="6">
    <source>
        <dbReference type="ARBA" id="ARBA00022833"/>
    </source>
</evidence>
<dbReference type="AlphaFoldDB" id="A0A8C4QUC2"/>
<evidence type="ECO:0000256" key="10">
    <source>
        <dbReference type="ARBA" id="ARBA00023242"/>
    </source>
</evidence>
<dbReference type="FunFam" id="3.30.160.60:FF:000446">
    <property type="entry name" value="Zinc finger protein"/>
    <property type="match status" value="1"/>
</dbReference>
<dbReference type="PROSITE" id="PS50157">
    <property type="entry name" value="ZINC_FINGER_C2H2_2"/>
    <property type="match status" value="2"/>
</dbReference>
<keyword evidence="7" id="KW-0805">Transcription regulation</keyword>
<keyword evidence="3" id="KW-0479">Metal-binding</keyword>
<comment type="subcellular location">
    <subcellularLocation>
        <location evidence="1">Nucleus</location>
    </subcellularLocation>
</comment>
<evidence type="ECO:0000256" key="9">
    <source>
        <dbReference type="ARBA" id="ARBA00023163"/>
    </source>
</evidence>
<dbReference type="SUPFAM" id="SSF57667">
    <property type="entry name" value="beta-beta-alpha zinc fingers"/>
    <property type="match status" value="1"/>
</dbReference>
<evidence type="ECO:0000259" key="12">
    <source>
        <dbReference type="PROSITE" id="PS50157"/>
    </source>
</evidence>
<reference evidence="13" key="1">
    <citation type="submission" date="2025-08" db="UniProtKB">
        <authorList>
            <consortium name="Ensembl"/>
        </authorList>
    </citation>
    <scope>IDENTIFICATION</scope>
</reference>
<evidence type="ECO:0000256" key="8">
    <source>
        <dbReference type="ARBA" id="ARBA00023125"/>
    </source>
</evidence>
<dbReference type="GO" id="GO:0005634">
    <property type="term" value="C:nucleus"/>
    <property type="evidence" value="ECO:0007669"/>
    <property type="project" value="UniProtKB-SubCell"/>
</dbReference>
<keyword evidence="14" id="KW-1185">Reference proteome</keyword>
<dbReference type="Ensembl" id="ENSEBUT00000021229.1">
    <property type="protein sequence ID" value="ENSEBUP00000020653.1"/>
    <property type="gene ID" value="ENSEBUG00000012776.1"/>
</dbReference>
<evidence type="ECO:0000256" key="7">
    <source>
        <dbReference type="ARBA" id="ARBA00023015"/>
    </source>
</evidence>
<keyword evidence="6" id="KW-0862">Zinc</keyword>
<reference evidence="13" key="2">
    <citation type="submission" date="2025-09" db="UniProtKB">
        <authorList>
            <consortium name="Ensembl"/>
        </authorList>
    </citation>
    <scope>IDENTIFICATION</scope>
</reference>
<dbReference type="GO" id="GO:0003690">
    <property type="term" value="F:double-stranded DNA binding"/>
    <property type="evidence" value="ECO:0007669"/>
    <property type="project" value="UniProtKB-ARBA"/>
</dbReference>
<keyword evidence="5 11" id="KW-0863">Zinc-finger</keyword>
<dbReference type="Proteomes" id="UP000694388">
    <property type="component" value="Unplaced"/>
</dbReference>
<evidence type="ECO:0000313" key="13">
    <source>
        <dbReference type="Ensembl" id="ENSEBUP00000020653.1"/>
    </source>
</evidence>
<organism evidence="13 14">
    <name type="scientific">Eptatretus burgeri</name>
    <name type="common">Inshore hagfish</name>
    <dbReference type="NCBI Taxonomy" id="7764"/>
    <lineage>
        <taxon>Eukaryota</taxon>
        <taxon>Metazoa</taxon>
        <taxon>Chordata</taxon>
        <taxon>Craniata</taxon>
        <taxon>Vertebrata</taxon>
        <taxon>Cyclostomata</taxon>
        <taxon>Myxini</taxon>
        <taxon>Myxiniformes</taxon>
        <taxon>Myxinidae</taxon>
        <taxon>Eptatretinae</taxon>
        <taxon>Eptatretus</taxon>
    </lineage>
</organism>
<dbReference type="GeneTree" id="ENSGT01150000286953"/>
<evidence type="ECO:0000256" key="11">
    <source>
        <dbReference type="PROSITE-ProRule" id="PRU00042"/>
    </source>
</evidence>
<dbReference type="Pfam" id="PF13465">
    <property type="entry name" value="zf-H2C2_2"/>
    <property type="match status" value="1"/>
</dbReference>
<evidence type="ECO:0000256" key="2">
    <source>
        <dbReference type="ARBA" id="ARBA00006991"/>
    </source>
</evidence>
<evidence type="ECO:0000256" key="1">
    <source>
        <dbReference type="ARBA" id="ARBA00004123"/>
    </source>
</evidence>
<keyword evidence="8" id="KW-0238">DNA-binding</keyword>
<comment type="similarity">
    <text evidence="2">Belongs to the krueppel C2H2-type zinc-finger protein family.</text>
</comment>
<feature type="domain" description="C2H2-type" evidence="12">
    <location>
        <begin position="197"/>
        <end position="220"/>
    </location>
</feature>
<dbReference type="InterPro" id="IPR013087">
    <property type="entry name" value="Znf_C2H2_type"/>
</dbReference>
<keyword evidence="9" id="KW-0804">Transcription</keyword>
<dbReference type="PANTHER" id="PTHR23235">
    <property type="entry name" value="KRUEPPEL-LIKE TRANSCRIPTION FACTOR"/>
    <property type="match status" value="1"/>
</dbReference>
<evidence type="ECO:0000256" key="4">
    <source>
        <dbReference type="ARBA" id="ARBA00022737"/>
    </source>
</evidence>
<protein>
    <recommendedName>
        <fullName evidence="12">C2H2-type domain-containing protein</fullName>
    </recommendedName>
</protein>
<dbReference type="GO" id="GO:0008270">
    <property type="term" value="F:zinc ion binding"/>
    <property type="evidence" value="ECO:0007669"/>
    <property type="project" value="UniProtKB-KW"/>
</dbReference>
<evidence type="ECO:0000256" key="5">
    <source>
        <dbReference type="ARBA" id="ARBA00022771"/>
    </source>
</evidence>
<keyword evidence="10" id="KW-0539">Nucleus</keyword>
<dbReference type="InterPro" id="IPR036236">
    <property type="entry name" value="Znf_C2H2_sf"/>
</dbReference>
<evidence type="ECO:0000313" key="14">
    <source>
        <dbReference type="Proteomes" id="UP000694388"/>
    </source>
</evidence>
<keyword evidence="4" id="KW-0677">Repeat</keyword>